<name>A0ABT0RZK9_9SPHN</name>
<evidence type="ECO:0000256" key="1">
    <source>
        <dbReference type="SAM" id="Phobius"/>
    </source>
</evidence>
<sequence length="70" mass="7444">MTMGTFIEIAAGVALGAGAVWLYRGRAKQDGNYGSQTAVLLLIIAAILLIHAFGLLEYHPSQAEIEASRL</sequence>
<comment type="caution">
    <text evidence="2">The sequence shown here is derived from an EMBL/GenBank/DDBJ whole genome shotgun (WGS) entry which is preliminary data.</text>
</comment>
<reference evidence="2" key="1">
    <citation type="submission" date="2022-05" db="EMBL/GenBank/DDBJ databases">
        <authorList>
            <person name="Jo J.-H."/>
            <person name="Im W.-T."/>
        </authorList>
    </citation>
    <scope>NUCLEOTIDE SEQUENCE</scope>
    <source>
        <strain evidence="2">SE220</strain>
    </source>
</reference>
<gene>
    <name evidence="2" type="ORF">LZ538_03125</name>
</gene>
<keyword evidence="1" id="KW-1133">Transmembrane helix</keyword>
<dbReference type="RefSeq" id="WP_249830532.1">
    <property type="nucleotide sequence ID" value="NZ_JAMGBE010000001.1"/>
</dbReference>
<evidence type="ECO:0000313" key="2">
    <source>
        <dbReference type="EMBL" id="MCL6729047.1"/>
    </source>
</evidence>
<dbReference type="Proteomes" id="UP001165342">
    <property type="component" value="Unassembled WGS sequence"/>
</dbReference>
<dbReference type="EMBL" id="JAMGBE010000001">
    <property type="protein sequence ID" value="MCL6729047.1"/>
    <property type="molecule type" value="Genomic_DNA"/>
</dbReference>
<keyword evidence="1" id="KW-0472">Membrane</keyword>
<evidence type="ECO:0000313" key="3">
    <source>
        <dbReference type="Proteomes" id="UP001165342"/>
    </source>
</evidence>
<feature type="transmembrane region" description="Helical" evidence="1">
    <location>
        <begin position="37"/>
        <end position="56"/>
    </location>
</feature>
<accession>A0ABT0RZK9</accession>
<feature type="transmembrane region" description="Helical" evidence="1">
    <location>
        <begin position="6"/>
        <end position="25"/>
    </location>
</feature>
<keyword evidence="3" id="KW-1185">Reference proteome</keyword>
<keyword evidence="1" id="KW-0812">Transmembrane</keyword>
<organism evidence="2 3">
    <name type="scientific">Sphingomonas hankyongi</name>
    <dbReference type="NCBI Taxonomy" id="2908209"/>
    <lineage>
        <taxon>Bacteria</taxon>
        <taxon>Pseudomonadati</taxon>
        <taxon>Pseudomonadota</taxon>
        <taxon>Alphaproteobacteria</taxon>
        <taxon>Sphingomonadales</taxon>
        <taxon>Sphingomonadaceae</taxon>
        <taxon>Sphingomonas</taxon>
    </lineage>
</organism>
<proteinExistence type="predicted"/>
<protein>
    <submittedName>
        <fullName evidence="2">Uncharacterized protein</fullName>
    </submittedName>
</protein>